<name>A0A2K2CHM7_BRADI</name>
<reference evidence="1" key="2">
    <citation type="submission" date="2017-06" db="EMBL/GenBank/DDBJ databases">
        <title>WGS assembly of Brachypodium distachyon.</title>
        <authorList>
            <consortium name="The International Brachypodium Initiative"/>
            <person name="Lucas S."/>
            <person name="Harmon-Smith M."/>
            <person name="Lail K."/>
            <person name="Tice H."/>
            <person name="Grimwood J."/>
            <person name="Bruce D."/>
            <person name="Barry K."/>
            <person name="Shu S."/>
            <person name="Lindquist E."/>
            <person name="Wang M."/>
            <person name="Pitluck S."/>
            <person name="Vogel J.P."/>
            <person name="Garvin D.F."/>
            <person name="Mockler T.C."/>
            <person name="Schmutz J."/>
            <person name="Rokhsar D."/>
            <person name="Bevan M.W."/>
        </authorList>
    </citation>
    <scope>NUCLEOTIDE SEQUENCE</scope>
    <source>
        <strain evidence="1">Bd21</strain>
    </source>
</reference>
<organism evidence="1">
    <name type="scientific">Brachypodium distachyon</name>
    <name type="common">Purple false brome</name>
    <name type="synonym">Trachynia distachya</name>
    <dbReference type="NCBI Taxonomy" id="15368"/>
    <lineage>
        <taxon>Eukaryota</taxon>
        <taxon>Viridiplantae</taxon>
        <taxon>Streptophyta</taxon>
        <taxon>Embryophyta</taxon>
        <taxon>Tracheophyta</taxon>
        <taxon>Spermatophyta</taxon>
        <taxon>Magnoliopsida</taxon>
        <taxon>Liliopsida</taxon>
        <taxon>Poales</taxon>
        <taxon>Poaceae</taxon>
        <taxon>BOP clade</taxon>
        <taxon>Pooideae</taxon>
        <taxon>Stipodae</taxon>
        <taxon>Brachypodieae</taxon>
        <taxon>Brachypodium</taxon>
    </lineage>
</organism>
<dbReference type="AlphaFoldDB" id="A0A2K2CHM7"/>
<evidence type="ECO:0000313" key="1">
    <source>
        <dbReference type="EMBL" id="PNT61521.1"/>
    </source>
</evidence>
<accession>A0A2K2CHM7</accession>
<gene>
    <name evidence="1" type="ORF">BRADI_5g16315v3</name>
</gene>
<reference evidence="2" key="3">
    <citation type="submission" date="2018-08" db="UniProtKB">
        <authorList>
            <consortium name="EnsemblPlants"/>
        </authorList>
    </citation>
    <scope>IDENTIFICATION</scope>
    <source>
        <strain evidence="2">cv. Bd21</strain>
    </source>
</reference>
<dbReference type="EMBL" id="CM000884">
    <property type="protein sequence ID" value="PNT61521.1"/>
    <property type="molecule type" value="Genomic_DNA"/>
</dbReference>
<keyword evidence="3" id="KW-1185">Reference proteome</keyword>
<proteinExistence type="predicted"/>
<sequence>MCWGSLLFLPFSEDLDSPQRRSSTCCWDCGFTKEVRGLIQSWNPSPPVMATLSASPRRPRRSSTAD</sequence>
<dbReference type="EnsemblPlants" id="PNT61521">
    <property type="protein sequence ID" value="PNT61521"/>
    <property type="gene ID" value="BRADI_5g16315v3"/>
</dbReference>
<dbReference type="Gramene" id="PNT61521">
    <property type="protein sequence ID" value="PNT61521"/>
    <property type="gene ID" value="BRADI_5g16315v3"/>
</dbReference>
<reference evidence="1 2" key="1">
    <citation type="journal article" date="2010" name="Nature">
        <title>Genome sequencing and analysis of the model grass Brachypodium distachyon.</title>
        <authorList>
            <consortium name="International Brachypodium Initiative"/>
        </authorList>
    </citation>
    <scope>NUCLEOTIDE SEQUENCE [LARGE SCALE GENOMIC DNA]</scope>
    <source>
        <strain evidence="1 2">Bd21</strain>
    </source>
</reference>
<evidence type="ECO:0000313" key="2">
    <source>
        <dbReference type="EnsemblPlants" id="PNT61521"/>
    </source>
</evidence>
<protein>
    <submittedName>
        <fullName evidence="1 2">Uncharacterized protein</fullName>
    </submittedName>
</protein>
<dbReference type="Proteomes" id="UP000008810">
    <property type="component" value="Chromosome 5"/>
</dbReference>
<evidence type="ECO:0000313" key="3">
    <source>
        <dbReference type="Proteomes" id="UP000008810"/>
    </source>
</evidence>
<dbReference type="InParanoid" id="A0A2K2CHM7"/>